<reference evidence="14 15" key="1">
    <citation type="submission" date="2020-10" db="EMBL/GenBank/DDBJ databases">
        <title>ChiBAC.</title>
        <authorList>
            <person name="Zenner C."/>
            <person name="Hitch T.C.A."/>
            <person name="Clavel T."/>
        </authorList>
    </citation>
    <scope>NUCLEOTIDE SEQUENCE [LARGE SCALE GENOMIC DNA]</scope>
    <source>
        <strain evidence="14 15">DSM 108706</strain>
    </source>
</reference>
<evidence type="ECO:0000256" key="5">
    <source>
        <dbReference type="ARBA" id="ARBA00022723"/>
    </source>
</evidence>
<keyword evidence="10" id="KW-0443">Lipid metabolism</keyword>
<evidence type="ECO:0000256" key="7">
    <source>
        <dbReference type="ARBA" id="ARBA00022777"/>
    </source>
</evidence>
<dbReference type="SUPFAM" id="SSF111331">
    <property type="entry name" value="NAD kinase/diacylglycerol kinase-like"/>
    <property type="match status" value="1"/>
</dbReference>
<evidence type="ECO:0000256" key="11">
    <source>
        <dbReference type="ARBA" id="ARBA00023209"/>
    </source>
</evidence>
<dbReference type="RefSeq" id="WP_226384866.1">
    <property type="nucleotide sequence ID" value="NZ_JADCKA010000003.1"/>
</dbReference>
<dbReference type="EMBL" id="JADCKA010000003">
    <property type="protein sequence ID" value="MBE5035196.1"/>
    <property type="molecule type" value="Genomic_DNA"/>
</dbReference>
<dbReference type="NCBIfam" id="TIGR00147">
    <property type="entry name" value="YegS/Rv2252/BmrU family lipid kinase"/>
    <property type="match status" value="1"/>
</dbReference>
<keyword evidence="3" id="KW-0444">Lipid biosynthesis</keyword>
<dbReference type="GO" id="GO:0016301">
    <property type="term" value="F:kinase activity"/>
    <property type="evidence" value="ECO:0007669"/>
    <property type="project" value="UniProtKB-KW"/>
</dbReference>
<evidence type="ECO:0000256" key="6">
    <source>
        <dbReference type="ARBA" id="ARBA00022741"/>
    </source>
</evidence>
<dbReference type="PROSITE" id="PS50146">
    <property type="entry name" value="DAGK"/>
    <property type="match status" value="1"/>
</dbReference>
<dbReference type="Pfam" id="PF00781">
    <property type="entry name" value="DAGK_cat"/>
    <property type="match status" value="1"/>
</dbReference>
<dbReference type="InterPro" id="IPR005218">
    <property type="entry name" value="Diacylglycerol/lipid_kinase"/>
</dbReference>
<dbReference type="InterPro" id="IPR001206">
    <property type="entry name" value="Diacylglycerol_kinase_cat_dom"/>
</dbReference>
<evidence type="ECO:0000313" key="14">
    <source>
        <dbReference type="EMBL" id="MBE5035196.1"/>
    </source>
</evidence>
<evidence type="ECO:0000313" key="15">
    <source>
        <dbReference type="Proteomes" id="UP001516588"/>
    </source>
</evidence>
<keyword evidence="4" id="KW-0808">Transferase</keyword>
<dbReference type="InterPro" id="IPR016064">
    <property type="entry name" value="NAD/diacylglycerol_kinase_sf"/>
</dbReference>
<dbReference type="InterPro" id="IPR050187">
    <property type="entry name" value="Lipid_Phosphate_FormReg"/>
</dbReference>
<protein>
    <submittedName>
        <fullName evidence="14">YegS/Rv2252/BmrU family lipid kinase</fullName>
    </submittedName>
</protein>
<organism evidence="14 15">
    <name type="scientific">Gallibacter intestinalis</name>
    <dbReference type="NCBI Taxonomy" id="2779356"/>
    <lineage>
        <taxon>Bacteria</taxon>
        <taxon>Bacillati</taxon>
        <taxon>Bacillota</taxon>
        <taxon>Clostridia</taxon>
        <taxon>Eubacteriales</taxon>
        <taxon>Eubacteriaceae</taxon>
        <taxon>Gallibacter</taxon>
    </lineage>
</organism>
<proteinExistence type="inferred from homology"/>
<evidence type="ECO:0000259" key="13">
    <source>
        <dbReference type="PROSITE" id="PS50146"/>
    </source>
</evidence>
<sequence length="303" mass="33613">MSVEKRQKVLLFYNPHSGNGMFKNNLDGIIDRFQESGFQVVPVRAAKGTAIQRALAEMDQSMYRQIVVAGGDGTINICVNAMIRNNIDLPLAIFPTGTANDFASYFALPKDIESMVDVAMGDKYTYADVGKCNDRYFINVAAMGSLVDVSQKTDPNLKNTLGVVAYYLKGASEVVKLRALPVKLTTDDKVIEEEMYFMLVMNGMSAGGFKKLSPTSDIQDGKLNVILFRKMPIIELVPLLFGVISGNYLENKNILTFETDNLVIESEEDISTDVDGEHGEKLPLHFSVLEKKLRIFTEKGNQL</sequence>
<dbReference type="InterPro" id="IPR045540">
    <property type="entry name" value="YegS/DAGK_C"/>
</dbReference>
<dbReference type="PANTHER" id="PTHR12358:SF106">
    <property type="entry name" value="LIPID KINASE YEGS"/>
    <property type="match status" value="1"/>
</dbReference>
<keyword evidence="12" id="KW-1208">Phospholipid metabolism</keyword>
<dbReference type="Proteomes" id="UP001516588">
    <property type="component" value="Unassembled WGS sequence"/>
</dbReference>
<keyword evidence="5" id="KW-0479">Metal-binding</keyword>
<comment type="caution">
    <text evidence="14">The sequence shown here is derived from an EMBL/GenBank/DDBJ whole genome shotgun (WGS) entry which is preliminary data.</text>
</comment>
<evidence type="ECO:0000256" key="1">
    <source>
        <dbReference type="ARBA" id="ARBA00001946"/>
    </source>
</evidence>
<evidence type="ECO:0000256" key="2">
    <source>
        <dbReference type="ARBA" id="ARBA00005983"/>
    </source>
</evidence>
<dbReference type="Pfam" id="PF19279">
    <property type="entry name" value="YegS_C"/>
    <property type="match status" value="1"/>
</dbReference>
<name>A0ABR9QWD7_9FIRM</name>
<keyword evidence="15" id="KW-1185">Reference proteome</keyword>
<evidence type="ECO:0000256" key="4">
    <source>
        <dbReference type="ARBA" id="ARBA00022679"/>
    </source>
</evidence>
<accession>A0ABR9QWD7</accession>
<evidence type="ECO:0000256" key="12">
    <source>
        <dbReference type="ARBA" id="ARBA00023264"/>
    </source>
</evidence>
<dbReference type="NCBIfam" id="NF009605">
    <property type="entry name" value="PRK13059.1"/>
    <property type="match status" value="1"/>
</dbReference>
<comment type="similarity">
    <text evidence="2">Belongs to the diacylglycerol/lipid kinase family.</text>
</comment>
<comment type="cofactor">
    <cofactor evidence="1">
        <name>Mg(2+)</name>
        <dbReference type="ChEBI" id="CHEBI:18420"/>
    </cofactor>
</comment>
<keyword evidence="6" id="KW-0547">Nucleotide-binding</keyword>
<evidence type="ECO:0000256" key="3">
    <source>
        <dbReference type="ARBA" id="ARBA00022516"/>
    </source>
</evidence>
<dbReference type="InterPro" id="IPR017438">
    <property type="entry name" value="ATP-NAD_kinase_N"/>
</dbReference>
<dbReference type="Gene3D" id="3.40.50.10330">
    <property type="entry name" value="Probable inorganic polyphosphate/atp-NAD kinase, domain 1"/>
    <property type="match status" value="1"/>
</dbReference>
<keyword evidence="11" id="KW-0594">Phospholipid biosynthesis</keyword>
<dbReference type="SMART" id="SM00046">
    <property type="entry name" value="DAGKc"/>
    <property type="match status" value="1"/>
</dbReference>
<keyword evidence="7 14" id="KW-0418">Kinase</keyword>
<dbReference type="Gene3D" id="2.60.200.40">
    <property type="match status" value="1"/>
</dbReference>
<evidence type="ECO:0000256" key="10">
    <source>
        <dbReference type="ARBA" id="ARBA00023098"/>
    </source>
</evidence>
<dbReference type="PANTHER" id="PTHR12358">
    <property type="entry name" value="SPHINGOSINE KINASE"/>
    <property type="match status" value="1"/>
</dbReference>
<evidence type="ECO:0000256" key="8">
    <source>
        <dbReference type="ARBA" id="ARBA00022840"/>
    </source>
</evidence>
<gene>
    <name evidence="14" type="ORF">INF20_02745</name>
</gene>
<keyword evidence="8" id="KW-0067">ATP-binding</keyword>
<feature type="domain" description="DAGKc" evidence="13">
    <location>
        <begin position="4"/>
        <end position="136"/>
    </location>
</feature>
<keyword evidence="9" id="KW-0460">Magnesium</keyword>
<evidence type="ECO:0000256" key="9">
    <source>
        <dbReference type="ARBA" id="ARBA00022842"/>
    </source>
</evidence>